<evidence type="ECO:0000313" key="20">
    <source>
        <dbReference type="EMBL" id="QLG71377.1"/>
    </source>
</evidence>
<evidence type="ECO:0000256" key="13">
    <source>
        <dbReference type="ARBA" id="ARBA00023128"/>
    </source>
</evidence>
<evidence type="ECO:0000256" key="3">
    <source>
        <dbReference type="ARBA" id="ARBA00005189"/>
    </source>
</evidence>
<comment type="subcellular location">
    <subcellularLocation>
        <location evidence="1 18">Mitochondrion</location>
    </subcellularLocation>
</comment>
<comment type="pathway">
    <text evidence="3">Lipid metabolism.</text>
</comment>
<comment type="similarity">
    <text evidence="4 18">Belongs to the CDP-alcohol phosphatidyltransferase class-II family.</text>
</comment>
<evidence type="ECO:0000256" key="4">
    <source>
        <dbReference type="ARBA" id="ARBA00010682"/>
    </source>
</evidence>
<evidence type="ECO:0000256" key="5">
    <source>
        <dbReference type="ARBA" id="ARBA00013170"/>
    </source>
</evidence>
<keyword evidence="10 18" id="KW-0547">Nucleotide-binding</keyword>
<evidence type="ECO:0000259" key="19">
    <source>
        <dbReference type="PROSITE" id="PS50035"/>
    </source>
</evidence>
<evidence type="ECO:0000256" key="8">
    <source>
        <dbReference type="ARBA" id="ARBA00022679"/>
    </source>
</evidence>
<dbReference type="PANTHER" id="PTHR12586">
    <property type="entry name" value="CDP-DIACYLGLYCEROL--SERINE O-PHOSPHATIDYLTRANSFERASE"/>
    <property type="match status" value="1"/>
</dbReference>
<keyword evidence="14 18" id="KW-0594">Phospholipid biosynthesis</keyword>
<dbReference type="Proteomes" id="UP000509704">
    <property type="component" value="Chromosome 2"/>
</dbReference>
<dbReference type="PROSITE" id="PS50035">
    <property type="entry name" value="PLD"/>
    <property type="match status" value="1"/>
</dbReference>
<evidence type="ECO:0000256" key="18">
    <source>
        <dbReference type="RuleBase" id="RU365024"/>
    </source>
</evidence>
<comment type="function">
    <text evidence="18">Functions in the biosynthesis of the anionic phospholipids phosphatidylglycerol and cardiolipin.</text>
</comment>
<protein>
    <recommendedName>
        <fullName evidence="6 18">CDP-diacylglycerol--glycerol-3-phosphate 3-phosphatidyltransferase</fullName>
        <ecNumber evidence="5 18">2.7.8.5</ecNumber>
    </recommendedName>
</protein>
<dbReference type="KEGG" id="zmk:HG535_0B04190"/>
<comment type="function">
    <text evidence="17">Essential for the viability of mitochondrial petite mutant. Catalyzes the committed step to the synthesis of the acidic phospholipids.</text>
</comment>
<keyword evidence="9" id="KW-0677">Repeat</keyword>
<proteinExistence type="inferred from homology"/>
<dbReference type="InterPro" id="IPR001736">
    <property type="entry name" value="PLipase_D/transphosphatidylase"/>
</dbReference>
<dbReference type="SUPFAM" id="SSF56024">
    <property type="entry name" value="Phospholipase D/nuclease"/>
    <property type="match status" value="2"/>
</dbReference>
<evidence type="ECO:0000256" key="10">
    <source>
        <dbReference type="ARBA" id="ARBA00022741"/>
    </source>
</evidence>
<keyword evidence="21" id="KW-1185">Reference proteome</keyword>
<evidence type="ECO:0000256" key="6">
    <source>
        <dbReference type="ARBA" id="ARBA00014944"/>
    </source>
</evidence>
<comment type="catalytic activity">
    <reaction evidence="16 18">
        <text>a CDP-1,2-diacyl-sn-glycerol + sn-glycerol 3-phosphate = a 1,2-diacyl-sn-glycero-3-phospho-(1'-sn-glycero-3'-phosphate) + CMP + H(+)</text>
        <dbReference type="Rhea" id="RHEA:12593"/>
        <dbReference type="ChEBI" id="CHEBI:15378"/>
        <dbReference type="ChEBI" id="CHEBI:57597"/>
        <dbReference type="ChEBI" id="CHEBI:58332"/>
        <dbReference type="ChEBI" id="CHEBI:60110"/>
        <dbReference type="ChEBI" id="CHEBI:60377"/>
        <dbReference type="EC" id="2.7.8.5"/>
    </reaction>
</comment>
<keyword evidence="8 18" id="KW-0808">Transferase</keyword>
<evidence type="ECO:0000256" key="15">
    <source>
        <dbReference type="ARBA" id="ARBA00023264"/>
    </source>
</evidence>
<dbReference type="CDD" id="cd09135">
    <property type="entry name" value="PLDc_PGS1_euk_1"/>
    <property type="match status" value="1"/>
</dbReference>
<keyword evidence="12 18" id="KW-0443">Lipid metabolism</keyword>
<dbReference type="InterPro" id="IPR016270">
    <property type="entry name" value="PGS1"/>
</dbReference>
<evidence type="ECO:0000256" key="7">
    <source>
        <dbReference type="ARBA" id="ARBA00022516"/>
    </source>
</evidence>
<dbReference type="CDD" id="cd09137">
    <property type="entry name" value="PLDc_PGS1_euk_2"/>
    <property type="match status" value="1"/>
</dbReference>
<dbReference type="RefSeq" id="XP_037143105.1">
    <property type="nucleotide sequence ID" value="XM_037287210.1"/>
</dbReference>
<dbReference type="PIRSF" id="PIRSF000850">
    <property type="entry name" value="Phospholipase_D_PSS"/>
    <property type="match status" value="1"/>
</dbReference>
<evidence type="ECO:0000256" key="14">
    <source>
        <dbReference type="ARBA" id="ARBA00023209"/>
    </source>
</evidence>
<accession>A0A7H9AYY4</accession>
<evidence type="ECO:0000313" key="21">
    <source>
        <dbReference type="Proteomes" id="UP000509704"/>
    </source>
</evidence>
<dbReference type="OrthoDB" id="10250191at2759"/>
<keyword evidence="15 18" id="KW-1208">Phospholipid metabolism</keyword>
<keyword evidence="13 18" id="KW-0496">Mitochondrion</keyword>
<keyword evidence="7 18" id="KW-0444">Lipid biosynthesis</keyword>
<evidence type="ECO:0000256" key="12">
    <source>
        <dbReference type="ARBA" id="ARBA00023098"/>
    </source>
</evidence>
<evidence type="ECO:0000256" key="11">
    <source>
        <dbReference type="ARBA" id="ARBA00022840"/>
    </source>
</evidence>
<dbReference type="FunFam" id="3.30.870.10:FF:000046">
    <property type="entry name" value="CDP-diacylglycerol--glycerol-3-phosphate 3-phosphatidyltransferase"/>
    <property type="match status" value="1"/>
</dbReference>
<evidence type="ECO:0000256" key="1">
    <source>
        <dbReference type="ARBA" id="ARBA00004173"/>
    </source>
</evidence>
<name>A0A7H9AYY4_ZYGMR</name>
<dbReference type="Gene3D" id="3.30.870.10">
    <property type="entry name" value="Endonuclease Chain A"/>
    <property type="match status" value="2"/>
</dbReference>
<dbReference type="EC" id="2.7.8.5" evidence="5 18"/>
<dbReference type="GO" id="GO:0032049">
    <property type="term" value="P:cardiolipin biosynthetic process"/>
    <property type="evidence" value="ECO:0007669"/>
    <property type="project" value="InterPro"/>
</dbReference>
<dbReference type="AlphaFoldDB" id="A0A7H9AYY4"/>
<dbReference type="GeneID" id="59235038"/>
<dbReference type="UniPathway" id="UPA00084">
    <property type="reaction ID" value="UER00503"/>
</dbReference>
<reference evidence="20 21" key="1">
    <citation type="submission" date="2020-07" db="EMBL/GenBank/DDBJ databases">
        <title>The yeast mating-type switching endonuclease HO is a domesticated member of an unorthodox homing genetic element family.</title>
        <authorList>
            <person name="Coughlan A.Y."/>
            <person name="Lombardi L."/>
            <person name="Braun-Galleani S."/>
            <person name="Martos A.R."/>
            <person name="Galeote V."/>
            <person name="Bigey F."/>
            <person name="Dequin S."/>
            <person name="Byrne K.P."/>
            <person name="Wolfe K.H."/>
        </authorList>
    </citation>
    <scope>NUCLEOTIDE SEQUENCE [LARGE SCALE GENOMIC DNA]</scope>
    <source>
        <strain evidence="20 21">NRRL Y-6702</strain>
    </source>
</reference>
<dbReference type="GO" id="GO:0005739">
    <property type="term" value="C:mitochondrion"/>
    <property type="evidence" value="ECO:0007669"/>
    <property type="project" value="UniProtKB-SubCell"/>
</dbReference>
<sequence length="513" mass="58060">MKSSTSAVLKFGGICRRTSVTASKVKLTRSMSSSTYLESVKQKLSSLKTQFLFKKGEIDIIYSPSAFYDTLRKKISTARRKIFIASLYIGKSETDLIDCVRNALEKNSDLKVYFLIDGLRGTREAPLRCSTSLLTELLKDYESRVDIRLYRTPAIVGLKGLIAPKRINEGLGLQHMKIYGFDDEVLLSGANLSSDYFSNRQDRYYLFRSASFSDYYFKLHQTISKLSYKVKSANNAQKFHVSWPTSNNAIDPAENRKMFIKHASKVLNDFLNTSSFDNNHHPLHHQDFPTVVYPVSQFTPLFPRGHDNSTEKQSILKLISSMSISSSRWVFTAGYFNMLPEIKRSLILSSSKNGTVITASQFANGFFESKGISAHLPSAYLHLSKLFLEKVKMYGKESVITLKEWKKGIVNKPGGWSYHAKGIWISEQESDSFLPVATCIGSSNYTKRAYSLDLESNAIILTSDMELRGKMQKELDHIMKDTRSVNLEDFRNDTERHVSAGVKVATKILGTRL</sequence>
<evidence type="ECO:0000256" key="16">
    <source>
        <dbReference type="ARBA" id="ARBA00048586"/>
    </source>
</evidence>
<evidence type="ECO:0000256" key="9">
    <source>
        <dbReference type="ARBA" id="ARBA00022737"/>
    </source>
</evidence>
<dbReference type="SMART" id="SM00155">
    <property type="entry name" value="PLDc"/>
    <property type="match status" value="2"/>
</dbReference>
<dbReference type="EMBL" id="CP058605">
    <property type="protein sequence ID" value="QLG71377.1"/>
    <property type="molecule type" value="Genomic_DNA"/>
</dbReference>
<gene>
    <name evidence="20" type="ORF">HG535_0B04190</name>
</gene>
<dbReference type="GO" id="GO:0005524">
    <property type="term" value="F:ATP binding"/>
    <property type="evidence" value="ECO:0007669"/>
    <property type="project" value="UniProtKB-KW"/>
</dbReference>
<evidence type="ECO:0000256" key="2">
    <source>
        <dbReference type="ARBA" id="ARBA00005042"/>
    </source>
</evidence>
<dbReference type="GO" id="GO:0008444">
    <property type="term" value="F:CDP-diacylglycerol-glycerol-3-phosphate 3-phosphatidyltransferase activity"/>
    <property type="evidence" value="ECO:0007669"/>
    <property type="project" value="UniProtKB-EC"/>
</dbReference>
<keyword evidence="11 18" id="KW-0067">ATP-binding</keyword>
<comment type="pathway">
    <text evidence="2 18">Phospholipid metabolism; phosphatidylglycerol biosynthesis; phosphatidylglycerol from CDP-diacylglycerol: step 1/2.</text>
</comment>
<organism evidence="20 21">
    <name type="scientific">Zygotorulaspora mrakii</name>
    <name type="common">Zygosaccharomyces mrakii</name>
    <dbReference type="NCBI Taxonomy" id="42260"/>
    <lineage>
        <taxon>Eukaryota</taxon>
        <taxon>Fungi</taxon>
        <taxon>Dikarya</taxon>
        <taxon>Ascomycota</taxon>
        <taxon>Saccharomycotina</taxon>
        <taxon>Saccharomycetes</taxon>
        <taxon>Saccharomycetales</taxon>
        <taxon>Saccharomycetaceae</taxon>
        <taxon>Zygotorulaspora</taxon>
    </lineage>
</organism>
<dbReference type="FunFam" id="3.30.870.10:FF:000044">
    <property type="entry name" value="CDP-diacylglycerol--glycerol-3-phosphate 3-phosphatidyltransferase"/>
    <property type="match status" value="1"/>
</dbReference>
<dbReference type="PANTHER" id="PTHR12586:SF1">
    <property type="entry name" value="CDP-DIACYLGLYCEROL--GLYCEROL-3-PHOSPHATE 3-PHOSPHATIDYLTRANSFERASE, MITOCHONDRIAL"/>
    <property type="match status" value="1"/>
</dbReference>
<feature type="domain" description="PLD phosphodiesterase" evidence="19">
    <location>
        <begin position="170"/>
        <end position="196"/>
    </location>
</feature>
<evidence type="ECO:0000256" key="17">
    <source>
        <dbReference type="ARBA" id="ARBA00058636"/>
    </source>
</evidence>